<dbReference type="AlphaFoldDB" id="A0AAD9J911"/>
<dbReference type="Proteomes" id="UP001208570">
    <property type="component" value="Unassembled WGS sequence"/>
</dbReference>
<proteinExistence type="predicted"/>
<evidence type="ECO:0000259" key="1">
    <source>
        <dbReference type="Pfam" id="PF21787"/>
    </source>
</evidence>
<name>A0AAD9J911_9ANNE</name>
<organism evidence="2 3">
    <name type="scientific">Paralvinella palmiformis</name>
    <dbReference type="NCBI Taxonomy" id="53620"/>
    <lineage>
        <taxon>Eukaryota</taxon>
        <taxon>Metazoa</taxon>
        <taxon>Spiralia</taxon>
        <taxon>Lophotrochozoa</taxon>
        <taxon>Annelida</taxon>
        <taxon>Polychaeta</taxon>
        <taxon>Sedentaria</taxon>
        <taxon>Canalipalpata</taxon>
        <taxon>Terebellida</taxon>
        <taxon>Terebelliformia</taxon>
        <taxon>Alvinellidae</taxon>
        <taxon>Paralvinella</taxon>
    </lineage>
</organism>
<protein>
    <recommendedName>
        <fullName evidence="1">Transposable element P transposase-like RNase H domain-containing protein</fullName>
    </recommendedName>
</protein>
<reference evidence="2" key="1">
    <citation type="journal article" date="2023" name="Mol. Biol. Evol.">
        <title>Third-Generation Sequencing Reveals the Adaptive Role of the Epigenome in Three Deep-Sea Polychaetes.</title>
        <authorList>
            <person name="Perez M."/>
            <person name="Aroh O."/>
            <person name="Sun Y."/>
            <person name="Lan Y."/>
            <person name="Juniper S.K."/>
            <person name="Young C.R."/>
            <person name="Angers B."/>
            <person name="Qian P.Y."/>
        </authorList>
    </citation>
    <scope>NUCLEOTIDE SEQUENCE</scope>
    <source>
        <strain evidence="2">P08H-3</strain>
    </source>
</reference>
<dbReference type="InterPro" id="IPR048365">
    <property type="entry name" value="TNP-like_RNaseH_N"/>
</dbReference>
<dbReference type="EMBL" id="JAODUP010000479">
    <property type="protein sequence ID" value="KAK2148857.1"/>
    <property type="molecule type" value="Genomic_DNA"/>
</dbReference>
<feature type="domain" description="Transposable element P transposase-like RNase H" evidence="1">
    <location>
        <begin position="33"/>
        <end position="160"/>
    </location>
</feature>
<accession>A0AAD9J911</accession>
<gene>
    <name evidence="2" type="ORF">LSH36_479g01003</name>
</gene>
<keyword evidence="3" id="KW-1185">Reference proteome</keyword>
<evidence type="ECO:0000313" key="3">
    <source>
        <dbReference type="Proteomes" id="UP001208570"/>
    </source>
</evidence>
<comment type="caution">
    <text evidence="2">The sequence shown here is derived from an EMBL/GenBank/DDBJ whole genome shotgun (WGS) entry which is preliminary data.</text>
</comment>
<evidence type="ECO:0000313" key="2">
    <source>
        <dbReference type="EMBL" id="KAK2148857.1"/>
    </source>
</evidence>
<sequence length="161" mass="17923">MSKHEKQYPKRYDSTFNICLENPGRLVSNIDARPGISSQVLAMLKERVATNPKNNSQCSVMIDGMSIRKQLDWNPKRQQMVGFLDLGAGYLDNDVAEATEVIIIMDVGLQGHWKIPVAYFLINGISAEVQSQLVLSVISSLHDVKVNVLALVMDGHTINQK</sequence>
<dbReference type="Pfam" id="PF21787">
    <property type="entry name" value="TNP-like_RNaseH_N"/>
    <property type="match status" value="1"/>
</dbReference>